<proteinExistence type="predicted"/>
<dbReference type="EMBL" id="CP000393">
    <property type="protein sequence ID" value="ABG49616.1"/>
    <property type="molecule type" value="Genomic_DNA"/>
</dbReference>
<organism evidence="1">
    <name type="scientific">Trichodesmium erythraeum (strain IMS101)</name>
    <dbReference type="NCBI Taxonomy" id="203124"/>
    <lineage>
        <taxon>Bacteria</taxon>
        <taxon>Bacillati</taxon>
        <taxon>Cyanobacteriota</taxon>
        <taxon>Cyanophyceae</taxon>
        <taxon>Oscillatoriophycideae</taxon>
        <taxon>Oscillatoriales</taxon>
        <taxon>Microcoleaceae</taxon>
        <taxon>Trichodesmium</taxon>
    </lineage>
</organism>
<evidence type="ECO:0008006" key="2">
    <source>
        <dbReference type="Google" id="ProtNLM"/>
    </source>
</evidence>
<dbReference type="AlphaFoldDB" id="Q11A58"/>
<gene>
    <name evidence="1" type="ordered locus">Tery_0119</name>
</gene>
<dbReference type="GO" id="GO:0016020">
    <property type="term" value="C:membrane"/>
    <property type="evidence" value="ECO:0007669"/>
    <property type="project" value="InterPro"/>
</dbReference>
<sequence>MALFYHPWIHCFRTQVFCESVEYKRYLKNRNTVAELLDGEIKIIKVVCNPFSRVVSSYLAAIKGITAAQDNYDTEKIRNFLGREVNEKDTFSFREFVAYLESLDIFLCNIHWRIQQHKSEKVGLIVPNYVVHLENSYEQLRQIEIDLGLNTSNFDELRKSGHHSKRLAELEGCFADEHFTFLDKDVAFPPSKNFYDDTVKKAVANLYQVDFESYGYDKNMTL</sequence>
<evidence type="ECO:0000313" key="1">
    <source>
        <dbReference type="EMBL" id="ABG49616.1"/>
    </source>
</evidence>
<dbReference type="KEGG" id="ter:Tery_0119"/>
<dbReference type="InterPro" id="IPR005331">
    <property type="entry name" value="Sulfotransferase"/>
</dbReference>
<dbReference type="Pfam" id="PF03567">
    <property type="entry name" value="Sulfotransfer_2"/>
    <property type="match status" value="1"/>
</dbReference>
<reference evidence="1" key="1">
    <citation type="submission" date="2006-06" db="EMBL/GenBank/DDBJ databases">
        <title>Complete sequence of Trichodesmium erythraeum IMS101.</title>
        <authorList>
            <consortium name="US DOE Joint Genome Institute"/>
            <person name="Copeland A."/>
            <person name="Lucas S."/>
            <person name="Lapidus A."/>
            <person name="Barry K."/>
            <person name="Detter J.C."/>
            <person name="Glavina del Rio T."/>
            <person name="Hammon N."/>
            <person name="Israni S."/>
            <person name="Dalin E."/>
            <person name="Tice H."/>
            <person name="Pitluck S."/>
            <person name="Kiss H."/>
            <person name="Munk A.C."/>
            <person name="Brettin T."/>
            <person name="Bruce D."/>
            <person name="Han C."/>
            <person name="Tapia R."/>
            <person name="Gilna P."/>
            <person name="Schmutz J."/>
            <person name="Larimer F."/>
            <person name="Land M."/>
            <person name="Hauser L."/>
            <person name="Kyrpides N."/>
            <person name="Kim E."/>
            <person name="Richardson P."/>
        </authorList>
    </citation>
    <scope>NUCLEOTIDE SEQUENCE [LARGE SCALE GENOMIC DNA]</scope>
    <source>
        <strain evidence="1">IMS101</strain>
    </source>
</reference>
<accession>Q11A58</accession>
<protein>
    <recommendedName>
        <fullName evidence="2">Sulfotransferase family protein</fullName>
    </recommendedName>
</protein>
<dbReference type="GO" id="GO:0008146">
    <property type="term" value="F:sulfotransferase activity"/>
    <property type="evidence" value="ECO:0007669"/>
    <property type="project" value="InterPro"/>
</dbReference>
<dbReference type="eggNOG" id="COG4122">
    <property type="taxonomic scope" value="Bacteria"/>
</dbReference>
<name>Q11A58_TRIEI</name>
<dbReference type="HOGENOM" id="CLU_1244892_0_0_3"/>